<dbReference type="Proteomes" id="UP000569732">
    <property type="component" value="Unassembled WGS sequence"/>
</dbReference>
<dbReference type="AlphaFoldDB" id="A0A853I5Y8"/>
<sequence length="323" mass="36653">MMNYSAPPDKFTTEDKYQLISTINDICLLFLNSKLTKADFHIAIEGSWPANEGTDLPYLYFENTHNPNVKTTRYIIEAKAVFNFFHRYPEIADEVFNYELRALARSFCVPGSVWHCLGFSYFSFDFLFSSRVNEYSRQVSFPPDYQLLTDKQFPYYACLQLVDEQHTGVVLGNQHNQLVFKLFEDYKGATPEWLPATGSELYVDDTDQHTIVLFKHDLLLAPEHAVTTPDNINELVADISEETINAHFSHLLLSCTPHKLGITANANNVVPLSSAKVMESQAVKSEVEITTEKDEPTTEGLLTVFILAICLAVSAFLFETYAL</sequence>
<evidence type="ECO:0000313" key="3">
    <source>
        <dbReference type="Proteomes" id="UP000569732"/>
    </source>
</evidence>
<dbReference type="EMBL" id="JACCKB010000020">
    <property type="protein sequence ID" value="NYZ67032.1"/>
    <property type="molecule type" value="Genomic_DNA"/>
</dbReference>
<comment type="caution">
    <text evidence="2">The sequence shown here is derived from an EMBL/GenBank/DDBJ whole genome shotgun (WGS) entry which is preliminary data.</text>
</comment>
<evidence type="ECO:0000313" key="2">
    <source>
        <dbReference type="EMBL" id="NYZ67032.1"/>
    </source>
</evidence>
<keyword evidence="1" id="KW-1133">Transmembrane helix</keyword>
<feature type="transmembrane region" description="Helical" evidence="1">
    <location>
        <begin position="300"/>
        <end position="318"/>
    </location>
</feature>
<name>A0A853I5Y8_9GAMM</name>
<reference evidence="2 3" key="1">
    <citation type="submission" date="2020-07" db="EMBL/GenBank/DDBJ databases">
        <title>Endozoicomonas sp. nov., isolated from sediment.</title>
        <authorList>
            <person name="Gu T."/>
        </authorList>
    </citation>
    <scope>NUCLEOTIDE SEQUENCE [LARGE SCALE GENOMIC DNA]</scope>
    <source>
        <strain evidence="2 3">SM1973</strain>
    </source>
</reference>
<accession>A0A853I5Y8</accession>
<gene>
    <name evidence="2" type="ORF">H0A36_13510</name>
</gene>
<keyword evidence="3" id="KW-1185">Reference proteome</keyword>
<protein>
    <submittedName>
        <fullName evidence="2">Uncharacterized protein</fullName>
    </submittedName>
</protein>
<dbReference type="RefSeq" id="WP_180569054.1">
    <property type="nucleotide sequence ID" value="NZ_JACCKB010000020.1"/>
</dbReference>
<keyword evidence="1" id="KW-0472">Membrane</keyword>
<evidence type="ECO:0000256" key="1">
    <source>
        <dbReference type="SAM" id="Phobius"/>
    </source>
</evidence>
<proteinExistence type="predicted"/>
<keyword evidence="1" id="KW-0812">Transmembrane</keyword>
<organism evidence="2 3">
    <name type="scientific">Spartinivicinus marinus</name>
    <dbReference type="NCBI Taxonomy" id="2994442"/>
    <lineage>
        <taxon>Bacteria</taxon>
        <taxon>Pseudomonadati</taxon>
        <taxon>Pseudomonadota</taxon>
        <taxon>Gammaproteobacteria</taxon>
        <taxon>Oceanospirillales</taxon>
        <taxon>Zooshikellaceae</taxon>
        <taxon>Spartinivicinus</taxon>
    </lineage>
</organism>